<organism evidence="1">
    <name type="scientific">hydrothermal vent metagenome</name>
    <dbReference type="NCBI Taxonomy" id="652676"/>
    <lineage>
        <taxon>unclassified sequences</taxon>
        <taxon>metagenomes</taxon>
        <taxon>ecological metagenomes</taxon>
    </lineage>
</organism>
<accession>A0A3B0T3A8</accession>
<protein>
    <submittedName>
        <fullName evidence="1">Uncharacterized protein</fullName>
    </submittedName>
</protein>
<sequence>MTGETEVGRFWNWTLFIEQIATEFSVETDALLANPYNSVASNYVARRIKLGGALHKHRICKPTAHQSTKGCEGRS</sequence>
<reference evidence="1" key="1">
    <citation type="submission" date="2018-06" db="EMBL/GenBank/DDBJ databases">
        <authorList>
            <person name="Zhirakovskaya E."/>
        </authorList>
    </citation>
    <scope>NUCLEOTIDE SEQUENCE</scope>
</reference>
<proteinExistence type="predicted"/>
<dbReference type="EMBL" id="UOEM01000044">
    <property type="protein sequence ID" value="VAW12428.1"/>
    <property type="molecule type" value="Genomic_DNA"/>
</dbReference>
<gene>
    <name evidence="1" type="ORF">MNBD_ALPHA09-1892</name>
</gene>
<evidence type="ECO:0000313" key="1">
    <source>
        <dbReference type="EMBL" id="VAW12428.1"/>
    </source>
</evidence>
<dbReference type="AlphaFoldDB" id="A0A3B0T3A8"/>
<name>A0A3B0T3A8_9ZZZZ</name>